<dbReference type="Proteomes" id="UP001529340">
    <property type="component" value="Unassembled WGS sequence"/>
</dbReference>
<reference evidence="3 4" key="2">
    <citation type="submission" date="2023-06" db="EMBL/GenBank/DDBJ databases">
        <title>Identification and characterization of horizontal gene transfer across gut microbiota members of farm animals based on homology search.</title>
        <authorList>
            <person name="Schwarzerova J."/>
            <person name="Nykrynova M."/>
            <person name="Jureckova K."/>
            <person name="Cejkova D."/>
            <person name="Rychlik I."/>
        </authorList>
    </citation>
    <scope>NUCLEOTIDE SEQUENCE [LARGE SCALE GENOMIC DNA]</scope>
    <source>
        <strain evidence="3 4">ET39</strain>
    </source>
</reference>
<reference evidence="3 4" key="3">
    <citation type="submission" date="2023-06" db="EMBL/GenBank/DDBJ databases">
        <authorList>
            <person name="Zeman M."/>
            <person name="Kubasova T."/>
            <person name="Jahodarova E."/>
            <person name="Nykrynova M."/>
            <person name="Rychlik I."/>
        </authorList>
    </citation>
    <scope>NUCLEOTIDE SEQUENCE [LARGE SCALE GENOMIC DNA]</scope>
    <source>
        <strain evidence="3 4">ET39</strain>
    </source>
</reference>
<comment type="caution">
    <text evidence="3">The sequence shown here is derived from an EMBL/GenBank/DDBJ whole genome shotgun (WGS) entry which is preliminary data.</text>
</comment>
<dbReference type="EMBL" id="JAUDCG010000011">
    <property type="protein sequence ID" value="MDM8156725.1"/>
    <property type="molecule type" value="Genomic_DNA"/>
</dbReference>
<proteinExistence type="predicted"/>
<sequence>MCKKLLAALLAVTTTLGLFGCGGNEEAPKEDKAAEPATEKEPSGTDYLPVEMMSREETKQLTAGTVIEVDDLKAMPDERVLDDLDLAVVYRYHNIETSEDGSENEYDHKMAQPIDLSADGTETTTLSDFTVFMEFTGIEIVPIDHFDLNDEGQYEKIVKIDENLYESAGPVLSEDKISKLNGN</sequence>
<feature type="signal peptide" evidence="2">
    <location>
        <begin position="1"/>
        <end position="20"/>
    </location>
</feature>
<evidence type="ECO:0000313" key="3">
    <source>
        <dbReference type="EMBL" id="MDM8156725.1"/>
    </source>
</evidence>
<dbReference type="RefSeq" id="WP_289607193.1">
    <property type="nucleotide sequence ID" value="NZ_JAUDCG010000011.1"/>
</dbReference>
<dbReference type="PROSITE" id="PS51257">
    <property type="entry name" value="PROKAR_LIPOPROTEIN"/>
    <property type="match status" value="1"/>
</dbReference>
<reference evidence="4" key="1">
    <citation type="submission" date="2023-06" db="EMBL/GenBank/DDBJ databases">
        <title>Identification and characterization of horizontal gene transfer across gut microbiota members of farm animals based on homology search.</title>
        <authorList>
            <person name="Zeman M."/>
            <person name="Kubasova T."/>
            <person name="Jahodarova E."/>
            <person name="Nykrynova M."/>
            <person name="Rychlik I."/>
        </authorList>
    </citation>
    <scope>NUCLEOTIDE SEQUENCE [LARGE SCALE GENOMIC DNA]</scope>
    <source>
        <strain evidence="4">ET39</strain>
    </source>
</reference>
<evidence type="ECO:0000256" key="2">
    <source>
        <dbReference type="SAM" id="SignalP"/>
    </source>
</evidence>
<feature type="compositionally biased region" description="Basic and acidic residues" evidence="1">
    <location>
        <begin position="26"/>
        <end position="43"/>
    </location>
</feature>
<feature type="chain" id="PRO_5045723044" evidence="2">
    <location>
        <begin position="21"/>
        <end position="183"/>
    </location>
</feature>
<organism evidence="3 4">
    <name type="scientific">Amedibacillus dolichus</name>
    <dbReference type="NCBI Taxonomy" id="31971"/>
    <lineage>
        <taxon>Bacteria</taxon>
        <taxon>Bacillati</taxon>
        <taxon>Bacillota</taxon>
        <taxon>Erysipelotrichia</taxon>
        <taxon>Erysipelotrichales</taxon>
        <taxon>Erysipelotrichaceae</taxon>
        <taxon>Amedibacillus</taxon>
    </lineage>
</organism>
<gene>
    <name evidence="3" type="ORF">QUV96_03625</name>
</gene>
<protein>
    <submittedName>
        <fullName evidence="3">Uncharacterized protein</fullName>
    </submittedName>
</protein>
<evidence type="ECO:0000256" key="1">
    <source>
        <dbReference type="SAM" id="MobiDB-lite"/>
    </source>
</evidence>
<feature type="region of interest" description="Disordered" evidence="1">
    <location>
        <begin position="21"/>
        <end position="46"/>
    </location>
</feature>
<evidence type="ECO:0000313" key="4">
    <source>
        <dbReference type="Proteomes" id="UP001529340"/>
    </source>
</evidence>
<accession>A0ABT7UAQ4</accession>
<keyword evidence="2" id="KW-0732">Signal</keyword>
<name>A0ABT7UAQ4_9FIRM</name>
<keyword evidence="4" id="KW-1185">Reference proteome</keyword>